<evidence type="ECO:0000256" key="1">
    <source>
        <dbReference type="SAM" id="Coils"/>
    </source>
</evidence>
<dbReference type="eggNOG" id="ENOG502QTD7">
    <property type="taxonomic scope" value="Eukaryota"/>
</dbReference>
<dbReference type="PANTHER" id="PTHR40515">
    <property type="entry name" value="CILIA- AND FLAGELLA-ASSOCIATED PROTEIN 157"/>
    <property type="match status" value="1"/>
</dbReference>
<evidence type="ECO:0000256" key="2">
    <source>
        <dbReference type="SAM" id="MobiDB-lite"/>
    </source>
</evidence>
<dbReference type="KEGG" id="tet:TTHERM_00295780"/>
<sequence length="613" mass="73448">MCILYLFIYSFIIFIQKKLIYCQKNYLYHQFIKQVAQQKLFKQKFIFSQQQQANKLITEMILQREGREVDEATYIKSSDAMQRMQRIADRLISVTPEISKFLPQDSVLRTNKISAIQNKNEVLQQNINNKNLQKIREITTGLPPMKAEMSSEDVRQRALDIEQLLETQKQENEKLKNDLENRKDRYVQRELEYRKIIEELQNEIRQKAVLDLNEAKKMELATRYHQEILDRISKLQVKTSNVLIDQEKTVIRFFNDKIQEIKKQFEDERIKKGKKDQDYIQRENQLISELEWIENIAQKIDNENINLMKKFMDLQAQYQTQENDRDMLLKELIMKKKQNAILKSQIENYEKMLSQVQKEEENEEQEERNKNQISHLDNQNNFLQQSNHNQSQQDDISVASSKKKSLNQSQNIRIRTTKSTNWVMKKYQQQQNSDQKDTSQLQKSTQFKQNYNIVNNPNMDQSSLQLQINEKKIKEIQAQLRQEQKRIRELKQSYVKELLQKSDLEKIIRKSVEDIKEEIIQLKGENRVILNSQESQVIRDKRDIMIDKLLNNEKILTLIYDKTFYPESKNIDANFPDEDIDPEILALRLSKKTQQDNKIYNLNEIDHDIEQLE</sequence>
<keyword evidence="4" id="KW-1185">Reference proteome</keyword>
<accession>I7MDY7</accession>
<gene>
    <name evidence="3" type="ORF">TTHERM_00295780</name>
</gene>
<feature type="coiled-coil region" evidence="1">
    <location>
        <begin position="311"/>
        <end position="376"/>
    </location>
</feature>
<feature type="coiled-coil region" evidence="1">
    <location>
        <begin position="459"/>
        <end position="500"/>
    </location>
</feature>
<dbReference type="GeneID" id="7834557"/>
<proteinExistence type="predicted"/>
<dbReference type="Proteomes" id="UP000009168">
    <property type="component" value="Unassembled WGS sequence"/>
</dbReference>
<dbReference type="STRING" id="312017.I7MDY7"/>
<dbReference type="AlphaFoldDB" id="I7MDY7"/>
<dbReference type="EMBL" id="GG662740">
    <property type="protein sequence ID" value="EAR92965.2"/>
    <property type="molecule type" value="Genomic_DNA"/>
</dbReference>
<feature type="region of interest" description="Disordered" evidence="2">
    <location>
        <begin position="386"/>
        <end position="414"/>
    </location>
</feature>
<organism evidence="3 4">
    <name type="scientific">Tetrahymena thermophila (strain SB210)</name>
    <dbReference type="NCBI Taxonomy" id="312017"/>
    <lineage>
        <taxon>Eukaryota</taxon>
        <taxon>Sar</taxon>
        <taxon>Alveolata</taxon>
        <taxon>Ciliophora</taxon>
        <taxon>Intramacronucleata</taxon>
        <taxon>Oligohymenophorea</taxon>
        <taxon>Hymenostomatida</taxon>
        <taxon>Tetrahymenina</taxon>
        <taxon>Tetrahymenidae</taxon>
        <taxon>Tetrahymena</taxon>
    </lineage>
</organism>
<dbReference type="InParanoid" id="I7MDY7"/>
<feature type="coiled-coil region" evidence="1">
    <location>
        <begin position="113"/>
        <end position="203"/>
    </location>
</feature>
<dbReference type="OrthoDB" id="193329at2759"/>
<reference evidence="4" key="1">
    <citation type="journal article" date="2006" name="PLoS Biol.">
        <title>Macronuclear genome sequence of the ciliate Tetrahymena thermophila, a model eukaryote.</title>
        <authorList>
            <person name="Eisen J.A."/>
            <person name="Coyne R.S."/>
            <person name="Wu M."/>
            <person name="Wu D."/>
            <person name="Thiagarajan M."/>
            <person name="Wortman J.R."/>
            <person name="Badger J.H."/>
            <person name="Ren Q."/>
            <person name="Amedeo P."/>
            <person name="Jones K.M."/>
            <person name="Tallon L.J."/>
            <person name="Delcher A.L."/>
            <person name="Salzberg S.L."/>
            <person name="Silva J.C."/>
            <person name="Haas B.J."/>
            <person name="Majoros W.H."/>
            <person name="Farzad M."/>
            <person name="Carlton J.M."/>
            <person name="Smith R.K. Jr."/>
            <person name="Garg J."/>
            <person name="Pearlman R.E."/>
            <person name="Karrer K.M."/>
            <person name="Sun L."/>
            <person name="Manning G."/>
            <person name="Elde N.C."/>
            <person name="Turkewitz A.P."/>
            <person name="Asai D.J."/>
            <person name="Wilkes D.E."/>
            <person name="Wang Y."/>
            <person name="Cai H."/>
            <person name="Collins K."/>
            <person name="Stewart B.A."/>
            <person name="Lee S.R."/>
            <person name="Wilamowska K."/>
            <person name="Weinberg Z."/>
            <person name="Ruzzo W.L."/>
            <person name="Wloga D."/>
            <person name="Gaertig J."/>
            <person name="Frankel J."/>
            <person name="Tsao C.-C."/>
            <person name="Gorovsky M.A."/>
            <person name="Keeling P.J."/>
            <person name="Waller R.F."/>
            <person name="Patron N.J."/>
            <person name="Cherry J.M."/>
            <person name="Stover N.A."/>
            <person name="Krieger C.J."/>
            <person name="del Toro C."/>
            <person name="Ryder H.F."/>
            <person name="Williamson S.C."/>
            <person name="Barbeau R.A."/>
            <person name="Hamilton E.P."/>
            <person name="Orias E."/>
        </authorList>
    </citation>
    <scope>NUCLEOTIDE SEQUENCE [LARGE SCALE GENOMIC DNA]</scope>
    <source>
        <strain evidence="4">SB210</strain>
    </source>
</reference>
<evidence type="ECO:0000313" key="3">
    <source>
        <dbReference type="EMBL" id="EAR92965.2"/>
    </source>
</evidence>
<evidence type="ECO:0000313" key="4">
    <source>
        <dbReference type="Proteomes" id="UP000009168"/>
    </source>
</evidence>
<dbReference type="PANTHER" id="PTHR40515:SF1">
    <property type="entry name" value="CILIA- AND FLAGELLA-ASSOCIATED PROTEIN 157"/>
    <property type="match status" value="1"/>
</dbReference>
<name>I7MDY7_TETTS</name>
<protein>
    <submittedName>
        <fullName evidence="3">Uncharacterized protein</fullName>
    </submittedName>
</protein>
<keyword evidence="1" id="KW-0175">Coiled coil</keyword>
<dbReference type="RefSeq" id="XP_001013210.2">
    <property type="nucleotide sequence ID" value="XM_001013210.2"/>
</dbReference>